<dbReference type="InterPro" id="IPR006805">
    <property type="entry name" value="Anth_synth_I_N"/>
</dbReference>
<dbReference type="EMBL" id="BARV01025177">
    <property type="protein sequence ID" value="GAI41564.1"/>
    <property type="molecule type" value="Genomic_DNA"/>
</dbReference>
<dbReference type="SUPFAM" id="SSF56322">
    <property type="entry name" value="ADC synthase"/>
    <property type="match status" value="1"/>
</dbReference>
<name>X1QE69_9ZZZZ</name>
<organism evidence="2">
    <name type="scientific">marine sediment metagenome</name>
    <dbReference type="NCBI Taxonomy" id="412755"/>
    <lineage>
        <taxon>unclassified sequences</taxon>
        <taxon>metagenomes</taxon>
        <taxon>ecological metagenomes</taxon>
    </lineage>
</organism>
<protein>
    <recommendedName>
        <fullName evidence="1">Anthranilate synthase component I N-terminal domain-containing protein</fullName>
    </recommendedName>
</protein>
<proteinExistence type="predicted"/>
<dbReference type="Pfam" id="PF04715">
    <property type="entry name" value="Anth_synt_I_N"/>
    <property type="match status" value="1"/>
</dbReference>
<dbReference type="Gene3D" id="3.60.120.10">
    <property type="entry name" value="Anthranilate synthase"/>
    <property type="match status" value="1"/>
</dbReference>
<reference evidence="2" key="1">
    <citation type="journal article" date="2014" name="Front. Microbiol.">
        <title>High frequency of phylogenetically diverse reductive dehalogenase-homologous genes in deep subseafloor sedimentary metagenomes.</title>
        <authorList>
            <person name="Kawai M."/>
            <person name="Futagami T."/>
            <person name="Toyoda A."/>
            <person name="Takaki Y."/>
            <person name="Nishi S."/>
            <person name="Hori S."/>
            <person name="Arai W."/>
            <person name="Tsubouchi T."/>
            <person name="Morono Y."/>
            <person name="Uchiyama I."/>
            <person name="Ito T."/>
            <person name="Fujiyama A."/>
            <person name="Inagaki F."/>
            <person name="Takami H."/>
        </authorList>
    </citation>
    <scope>NUCLEOTIDE SEQUENCE</scope>
    <source>
        <strain evidence="2">Expedition CK06-06</strain>
    </source>
</reference>
<evidence type="ECO:0000313" key="2">
    <source>
        <dbReference type="EMBL" id="GAI41564.1"/>
    </source>
</evidence>
<accession>X1QE69</accession>
<feature type="domain" description="Anthranilate synthase component I N-terminal" evidence="1">
    <location>
        <begin position="28"/>
        <end position="77"/>
    </location>
</feature>
<dbReference type="InterPro" id="IPR005801">
    <property type="entry name" value="ADC_synthase"/>
</dbReference>
<evidence type="ECO:0000259" key="1">
    <source>
        <dbReference type="Pfam" id="PF04715"/>
    </source>
</evidence>
<dbReference type="AlphaFoldDB" id="X1QE69"/>
<gene>
    <name evidence="2" type="ORF">S06H3_40952</name>
</gene>
<comment type="caution">
    <text evidence="2">The sequence shown here is derived from an EMBL/GenBank/DDBJ whole genome shotgun (WGS) entry which is preliminary data.</text>
</comment>
<sequence length="77" mass="8742">MYYPDEEEFKALAGKRNLIPVWREILADLETPVSAFIKLGKGKFSYLLESVEKGEQLGRYSFLGSDPVLVFKAKGKE</sequence>